<dbReference type="Gene3D" id="2.40.10.480">
    <property type="match status" value="1"/>
</dbReference>
<dbReference type="Pfam" id="PF13360">
    <property type="entry name" value="PQQ_2"/>
    <property type="match status" value="2"/>
</dbReference>
<proteinExistence type="predicted"/>
<organism evidence="4 5">
    <name type="scientific">Ktedonosporobacter rubrisoli</name>
    <dbReference type="NCBI Taxonomy" id="2509675"/>
    <lineage>
        <taxon>Bacteria</taxon>
        <taxon>Bacillati</taxon>
        <taxon>Chloroflexota</taxon>
        <taxon>Ktedonobacteria</taxon>
        <taxon>Ktedonobacterales</taxon>
        <taxon>Ktedonosporobacteraceae</taxon>
        <taxon>Ktedonosporobacter</taxon>
    </lineage>
</organism>
<dbReference type="PANTHER" id="PTHR34512">
    <property type="entry name" value="CELL SURFACE PROTEIN"/>
    <property type="match status" value="1"/>
</dbReference>
<protein>
    <recommendedName>
        <fullName evidence="3">Pyrrolo-quinoline quinone repeat domain-containing protein</fullName>
    </recommendedName>
</protein>
<keyword evidence="2" id="KW-0472">Membrane</keyword>
<feature type="region of interest" description="Disordered" evidence="1">
    <location>
        <begin position="109"/>
        <end position="128"/>
    </location>
</feature>
<evidence type="ECO:0000259" key="3">
    <source>
        <dbReference type="Pfam" id="PF13360"/>
    </source>
</evidence>
<dbReference type="InterPro" id="IPR018391">
    <property type="entry name" value="PQQ_b-propeller_rpt"/>
</dbReference>
<dbReference type="SUPFAM" id="SSF50998">
    <property type="entry name" value="Quinoprotein alcohol dehydrogenase-like"/>
    <property type="match status" value="2"/>
</dbReference>
<evidence type="ECO:0000256" key="1">
    <source>
        <dbReference type="SAM" id="MobiDB-lite"/>
    </source>
</evidence>
<dbReference type="InterPro" id="IPR011047">
    <property type="entry name" value="Quinoprotein_ADH-like_sf"/>
</dbReference>
<name>A0A4P6JWD2_KTERU</name>
<keyword evidence="2" id="KW-1133">Transmembrane helix</keyword>
<feature type="transmembrane region" description="Helical" evidence="2">
    <location>
        <begin position="156"/>
        <end position="180"/>
    </location>
</feature>
<dbReference type="InterPro" id="IPR002372">
    <property type="entry name" value="PQQ_rpt_dom"/>
</dbReference>
<keyword evidence="5" id="KW-1185">Reference proteome</keyword>
<dbReference type="SMART" id="SM00564">
    <property type="entry name" value="PQQ"/>
    <property type="match status" value="5"/>
</dbReference>
<gene>
    <name evidence="4" type="ORF">EPA93_28425</name>
</gene>
<evidence type="ECO:0000256" key="2">
    <source>
        <dbReference type="SAM" id="Phobius"/>
    </source>
</evidence>
<dbReference type="KEGG" id="kbs:EPA93_28425"/>
<accession>A0A4P6JWD2</accession>
<dbReference type="Proteomes" id="UP000290365">
    <property type="component" value="Chromosome"/>
</dbReference>
<evidence type="ECO:0000313" key="4">
    <source>
        <dbReference type="EMBL" id="QBD79692.1"/>
    </source>
</evidence>
<dbReference type="Gene3D" id="2.40.128.630">
    <property type="match status" value="1"/>
</dbReference>
<keyword evidence="2" id="KW-0812">Transmembrane</keyword>
<evidence type="ECO:0000313" key="5">
    <source>
        <dbReference type="Proteomes" id="UP000290365"/>
    </source>
</evidence>
<feature type="domain" description="Pyrrolo-quinoline quinone repeat" evidence="3">
    <location>
        <begin position="190"/>
        <end position="369"/>
    </location>
</feature>
<dbReference type="Gene3D" id="2.130.10.10">
    <property type="entry name" value="YVTN repeat-like/Quinoprotein amine dehydrogenase"/>
    <property type="match status" value="1"/>
</dbReference>
<dbReference type="InterPro" id="IPR015943">
    <property type="entry name" value="WD40/YVTN_repeat-like_dom_sf"/>
</dbReference>
<sequence>MASTAAKLPNSSVRIMEQRAQCSLVHSTTYALSTGKIGRINHMAKHLPEFTPEQVDAQVDGLLTGQSPASPDQEMISHLSQIYRDDERSLAKAWQRLELENYQFKSAEEQWQTEPITPQPDSANDTFIERNSPTTERRVERNFPTRHANKRASSRILTQLAAACFALLLVGSLLVVLRLVHENQLSSGSSGQQAIYASDDTHLFKLDSHTHQVLWQRELNKILKIIPAGNAVYILQASWADIHTNAVSSLDASSGKTLWTHALSPQKQDNQVIVRDMILAQGRLYVDWQSRNTNDALNLNAAKKAQIDVLNPADGKLITALPVKTDLWNMAAGNGILAVSTAYGFQVYELATGKLLWHKIFQASTNMPVASLKVSAGLIYAIVSHPESTIRAYKADTGEQVWQSHAFADNQIYSLTVEQNIVYFGTTLYPPVGQKKPTTGSIYAYDIKRNKQLWSIPVAGATLHPPALSSGMLYICADSGVADNLAPAPAHVIAIYAASGKIKWQRTLPENYVSGFALSHETIYASTYKVTENSVVPGNTYALAASNGNIQWEDNQHRFLTHVVAP</sequence>
<dbReference type="PANTHER" id="PTHR34512:SF30">
    <property type="entry name" value="OUTER MEMBRANE PROTEIN ASSEMBLY FACTOR BAMB"/>
    <property type="match status" value="1"/>
</dbReference>
<reference evidence="4 5" key="1">
    <citation type="submission" date="2019-01" db="EMBL/GenBank/DDBJ databases">
        <title>Ktedonosporobacter rubrisoli SCAWS-G2.</title>
        <authorList>
            <person name="Huang Y."/>
            <person name="Yan B."/>
        </authorList>
    </citation>
    <scope>NUCLEOTIDE SEQUENCE [LARGE SCALE GENOMIC DNA]</scope>
    <source>
        <strain evidence="4 5">SCAWS-G2</strain>
    </source>
</reference>
<dbReference type="OrthoDB" id="1860at2"/>
<dbReference type="EMBL" id="CP035758">
    <property type="protein sequence ID" value="QBD79692.1"/>
    <property type="molecule type" value="Genomic_DNA"/>
</dbReference>
<feature type="domain" description="Pyrrolo-quinoline quinone repeat" evidence="3">
    <location>
        <begin position="387"/>
        <end position="556"/>
    </location>
</feature>
<dbReference type="AlphaFoldDB" id="A0A4P6JWD2"/>